<organism evidence="3">
    <name type="scientific">uncultured virus</name>
    <dbReference type="NCBI Taxonomy" id="340016"/>
    <lineage>
        <taxon>Viruses</taxon>
        <taxon>environmental samples</taxon>
    </lineage>
</organism>
<dbReference type="Pfam" id="PF00166">
    <property type="entry name" value="Cpn10"/>
    <property type="match status" value="1"/>
</dbReference>
<proteinExistence type="inferred from homology"/>
<dbReference type="Gene3D" id="2.30.33.40">
    <property type="entry name" value="GroES chaperonin"/>
    <property type="match status" value="1"/>
</dbReference>
<dbReference type="GO" id="GO:0051082">
    <property type="term" value="F:unfolded protein binding"/>
    <property type="evidence" value="ECO:0007669"/>
    <property type="project" value="TreeGrafter"/>
</dbReference>
<gene>
    <name evidence="3" type="primary">groES</name>
</gene>
<dbReference type="GO" id="GO:0005524">
    <property type="term" value="F:ATP binding"/>
    <property type="evidence" value="ECO:0007669"/>
    <property type="project" value="InterPro"/>
</dbReference>
<comment type="similarity">
    <text evidence="1">Belongs to the GroES chaperonin family.</text>
</comment>
<dbReference type="InterPro" id="IPR011032">
    <property type="entry name" value="GroES-like_sf"/>
</dbReference>
<dbReference type="InterPro" id="IPR020818">
    <property type="entry name" value="Chaperonin_GroES"/>
</dbReference>
<dbReference type="InterPro" id="IPR037124">
    <property type="entry name" value="Chaperonin_GroES_sf"/>
</dbReference>
<accession>A0A221S3I7</accession>
<dbReference type="GO" id="GO:0046872">
    <property type="term" value="F:metal ion binding"/>
    <property type="evidence" value="ECO:0007669"/>
    <property type="project" value="TreeGrafter"/>
</dbReference>
<dbReference type="CDD" id="cd00320">
    <property type="entry name" value="cpn10"/>
    <property type="match status" value="1"/>
</dbReference>
<evidence type="ECO:0000313" key="3">
    <source>
        <dbReference type="EMBL" id="ASN63494.1"/>
    </source>
</evidence>
<keyword evidence="2" id="KW-0143">Chaperone</keyword>
<dbReference type="PANTHER" id="PTHR10772:SF63">
    <property type="entry name" value="20 KDA CHAPERONIN, CHLOROPLASTIC"/>
    <property type="match status" value="1"/>
</dbReference>
<sequence length="143" mass="15565">MRQDSSKSGISPSGNRVVVKPDVIEEVTKGGIIIADSIKDQHQQAQATGTLVSVGPDAWKHLTEEVYRLIDGHMKLVERRVKGYSCAFADVGDRVAFAKYGGLKVEGADGEEYRILNDEDITARVDESVTFTDIKSRKALGVG</sequence>
<dbReference type="GO" id="GO:0051087">
    <property type="term" value="F:protein-folding chaperone binding"/>
    <property type="evidence" value="ECO:0007669"/>
    <property type="project" value="TreeGrafter"/>
</dbReference>
<dbReference type="SUPFAM" id="SSF50129">
    <property type="entry name" value="GroES-like"/>
    <property type="match status" value="1"/>
</dbReference>
<name>A0A221S3I7_9VIRU</name>
<dbReference type="PANTHER" id="PTHR10772">
    <property type="entry name" value="10 KDA HEAT SHOCK PROTEIN"/>
    <property type="match status" value="1"/>
</dbReference>
<dbReference type="PRINTS" id="PR00297">
    <property type="entry name" value="CHAPERONIN10"/>
</dbReference>
<dbReference type="SMART" id="SM00883">
    <property type="entry name" value="Cpn10"/>
    <property type="match status" value="1"/>
</dbReference>
<dbReference type="GO" id="GO:0044183">
    <property type="term" value="F:protein folding chaperone"/>
    <property type="evidence" value="ECO:0007669"/>
    <property type="project" value="InterPro"/>
</dbReference>
<evidence type="ECO:0000256" key="1">
    <source>
        <dbReference type="ARBA" id="ARBA00006975"/>
    </source>
</evidence>
<protein>
    <submittedName>
        <fullName evidence="3">Co-chaperonin GroES</fullName>
    </submittedName>
</protein>
<dbReference type="EMBL" id="KU970900">
    <property type="protein sequence ID" value="ASN63494.1"/>
    <property type="molecule type" value="Genomic_DNA"/>
</dbReference>
<reference evidence="3" key="1">
    <citation type="submission" date="2016-03" db="EMBL/GenBank/DDBJ databases">
        <title>Novel chaperonins are prevalent in the virioplankton and link to viral biology and ecology.</title>
        <authorList>
            <person name="Marine R.L."/>
            <person name="Nasko D.J."/>
            <person name="Polson S.W."/>
            <person name="Wommack K.E."/>
        </authorList>
    </citation>
    <scope>NUCLEOTIDE SEQUENCE</scope>
</reference>
<evidence type="ECO:0000256" key="2">
    <source>
        <dbReference type="ARBA" id="ARBA00023186"/>
    </source>
</evidence>